<dbReference type="PATRIC" id="fig|1549748.8.peg.2416"/>
<dbReference type="GO" id="GO:0005524">
    <property type="term" value="F:ATP binding"/>
    <property type="evidence" value="ECO:0007669"/>
    <property type="project" value="UniProtKB-UniRule"/>
</dbReference>
<feature type="active site" evidence="10">
    <location>
        <position position="142"/>
    </location>
</feature>
<dbReference type="InterPro" id="IPR014721">
    <property type="entry name" value="Ribsml_uS5_D2-typ_fold_subgr"/>
</dbReference>
<dbReference type="HAMAP" id="MF_00061">
    <property type="entry name" value="IspE"/>
    <property type="match status" value="1"/>
</dbReference>
<dbReference type="PANTHER" id="PTHR43527:SF2">
    <property type="entry name" value="4-DIPHOSPHOCYTIDYL-2-C-METHYL-D-ERYTHRITOL KINASE, CHLOROPLASTIC"/>
    <property type="match status" value="1"/>
</dbReference>
<dbReference type="OrthoDB" id="9809438at2"/>
<comment type="function">
    <text evidence="10">Catalyzes the phosphorylation of the position 2 hydroxy group of 4-diphosphocytidyl-2C-methyl-D-erythritol.</text>
</comment>
<evidence type="ECO:0000256" key="4">
    <source>
        <dbReference type="ARBA" id="ARBA00022679"/>
    </source>
</evidence>
<keyword evidence="8 10" id="KW-0414">Isoprene biosynthesis</keyword>
<dbReference type="PANTHER" id="PTHR43527">
    <property type="entry name" value="4-DIPHOSPHOCYTIDYL-2-C-METHYL-D-ERYTHRITOL KINASE, CHLOROPLASTIC"/>
    <property type="match status" value="1"/>
</dbReference>
<keyword evidence="6 10" id="KW-0418">Kinase</keyword>
<evidence type="ECO:0000259" key="12">
    <source>
        <dbReference type="Pfam" id="PF08544"/>
    </source>
</evidence>
<dbReference type="UniPathway" id="UPA00056">
    <property type="reaction ID" value="UER00094"/>
</dbReference>
<dbReference type="InterPro" id="IPR013750">
    <property type="entry name" value="GHMP_kinase_C_dom"/>
</dbReference>
<dbReference type="STRING" id="1549748.WH95_04675"/>
<feature type="domain" description="GHMP kinase N-terminal" evidence="11">
    <location>
        <begin position="71"/>
        <end position="147"/>
    </location>
</feature>
<evidence type="ECO:0000256" key="10">
    <source>
        <dbReference type="HAMAP-Rule" id="MF_00061"/>
    </source>
</evidence>
<dbReference type="RefSeq" id="WP_046503684.1">
    <property type="nucleotide sequence ID" value="NZ_LANI01000003.1"/>
</dbReference>
<dbReference type="Pfam" id="PF08544">
    <property type="entry name" value="GHMP_kinases_C"/>
    <property type="match status" value="1"/>
</dbReference>
<dbReference type="InterPro" id="IPR004424">
    <property type="entry name" value="IspE"/>
</dbReference>
<sequence>MGQIIEFAPAKINLSLQVTGRRDDGYHLLKSLVVFASVGDRVFLEPSSDFSLKVTGPFGAFLSKNDNQEDNLVIKTGRKLQKFLGTDQGATITLEKNLPVASGIGGGSSDAAAALRGLMRLWHEVPQNISGLRDLALEVGADVPVCLESACSWMEGVGEVVESGPGLPDLYGVLINPGYPVSTPEIFKELKGGFSQVISERRRELSMSDLLSYLNASGNDLTKPASRLAPVILDCINALRANTGCLFAGMSGSGATCFGLYETFDAAKKASGEIANARKEWWVQPVTLY</sequence>
<name>A0A0M2RBF6_9PROT</name>
<gene>
    <name evidence="10" type="primary">ispE</name>
    <name evidence="13" type="ORF">WH95_04675</name>
</gene>
<evidence type="ECO:0000256" key="3">
    <source>
        <dbReference type="ARBA" id="ARBA00017473"/>
    </source>
</evidence>
<protein>
    <recommendedName>
        <fullName evidence="3 10">4-diphosphocytidyl-2-C-methyl-D-erythritol kinase</fullName>
        <shortName evidence="10">CMK</shortName>
        <ecNumber evidence="2 10">2.7.1.148</ecNumber>
    </recommendedName>
    <alternativeName>
        <fullName evidence="9 10">4-(cytidine-5'-diphospho)-2-C-methyl-D-erythritol kinase</fullName>
    </alternativeName>
</protein>
<evidence type="ECO:0000256" key="5">
    <source>
        <dbReference type="ARBA" id="ARBA00022741"/>
    </source>
</evidence>
<evidence type="ECO:0000256" key="2">
    <source>
        <dbReference type="ARBA" id="ARBA00012052"/>
    </source>
</evidence>
<keyword evidence="14" id="KW-1185">Reference proteome</keyword>
<dbReference type="InterPro" id="IPR006204">
    <property type="entry name" value="GHMP_kinase_N_dom"/>
</dbReference>
<dbReference type="Gene3D" id="3.30.230.10">
    <property type="match status" value="1"/>
</dbReference>
<keyword evidence="5 10" id="KW-0547">Nucleotide-binding</keyword>
<evidence type="ECO:0000313" key="13">
    <source>
        <dbReference type="EMBL" id="KKJ77744.1"/>
    </source>
</evidence>
<evidence type="ECO:0000259" key="11">
    <source>
        <dbReference type="Pfam" id="PF00288"/>
    </source>
</evidence>
<organism evidence="13 14">
    <name type="scientific">Kiloniella litopenaei</name>
    <dbReference type="NCBI Taxonomy" id="1549748"/>
    <lineage>
        <taxon>Bacteria</taxon>
        <taxon>Pseudomonadati</taxon>
        <taxon>Pseudomonadota</taxon>
        <taxon>Alphaproteobacteria</taxon>
        <taxon>Rhodospirillales</taxon>
        <taxon>Kiloniellaceae</taxon>
        <taxon>Kiloniella</taxon>
    </lineage>
</organism>
<dbReference type="SUPFAM" id="SSF55060">
    <property type="entry name" value="GHMP Kinase, C-terminal domain"/>
    <property type="match status" value="1"/>
</dbReference>
<evidence type="ECO:0000256" key="7">
    <source>
        <dbReference type="ARBA" id="ARBA00022840"/>
    </source>
</evidence>
<dbReference type="NCBIfam" id="NF011202">
    <property type="entry name" value="PRK14608.1"/>
    <property type="match status" value="1"/>
</dbReference>
<dbReference type="InterPro" id="IPR020568">
    <property type="entry name" value="Ribosomal_Su5_D2-typ_SF"/>
</dbReference>
<accession>A0A0M2RBF6</accession>
<comment type="pathway">
    <text evidence="10">Isoprenoid biosynthesis; isopentenyl diphosphate biosynthesis via DXP pathway; isopentenyl diphosphate from 1-deoxy-D-xylulose 5-phosphate: step 3/6.</text>
</comment>
<evidence type="ECO:0000256" key="6">
    <source>
        <dbReference type="ARBA" id="ARBA00022777"/>
    </source>
</evidence>
<dbReference type="GO" id="GO:0016114">
    <property type="term" value="P:terpenoid biosynthetic process"/>
    <property type="evidence" value="ECO:0007669"/>
    <property type="project" value="UniProtKB-UniRule"/>
</dbReference>
<comment type="catalytic activity">
    <reaction evidence="10">
        <text>4-CDP-2-C-methyl-D-erythritol + ATP = 4-CDP-2-C-methyl-D-erythritol 2-phosphate + ADP + H(+)</text>
        <dbReference type="Rhea" id="RHEA:18437"/>
        <dbReference type="ChEBI" id="CHEBI:15378"/>
        <dbReference type="ChEBI" id="CHEBI:30616"/>
        <dbReference type="ChEBI" id="CHEBI:57823"/>
        <dbReference type="ChEBI" id="CHEBI:57919"/>
        <dbReference type="ChEBI" id="CHEBI:456216"/>
        <dbReference type="EC" id="2.7.1.148"/>
    </reaction>
</comment>
<dbReference type="EMBL" id="LANI01000003">
    <property type="protein sequence ID" value="KKJ77744.1"/>
    <property type="molecule type" value="Genomic_DNA"/>
</dbReference>
<feature type="binding site" evidence="10">
    <location>
        <begin position="99"/>
        <end position="109"/>
    </location>
    <ligand>
        <name>ATP</name>
        <dbReference type="ChEBI" id="CHEBI:30616"/>
    </ligand>
</feature>
<dbReference type="Proteomes" id="UP000034491">
    <property type="component" value="Unassembled WGS sequence"/>
</dbReference>
<evidence type="ECO:0000256" key="8">
    <source>
        <dbReference type="ARBA" id="ARBA00023229"/>
    </source>
</evidence>
<dbReference type="EC" id="2.7.1.148" evidence="2 10"/>
<dbReference type="SUPFAM" id="SSF54211">
    <property type="entry name" value="Ribosomal protein S5 domain 2-like"/>
    <property type="match status" value="1"/>
</dbReference>
<dbReference type="Pfam" id="PF00288">
    <property type="entry name" value="GHMP_kinases_N"/>
    <property type="match status" value="1"/>
</dbReference>
<comment type="caution">
    <text evidence="13">The sequence shown here is derived from an EMBL/GenBank/DDBJ whole genome shotgun (WGS) entry which is preliminary data.</text>
</comment>
<dbReference type="Gene3D" id="3.30.70.890">
    <property type="entry name" value="GHMP kinase, C-terminal domain"/>
    <property type="match status" value="1"/>
</dbReference>
<feature type="domain" description="GHMP kinase C-terminal" evidence="12">
    <location>
        <begin position="209"/>
        <end position="274"/>
    </location>
</feature>
<reference evidence="13 14" key="1">
    <citation type="submission" date="2015-03" db="EMBL/GenBank/DDBJ databases">
        <title>Genome sequence of Kiloniella sp. P1-1, isolated from the gut microflora of Pacific white shrimp, Penaeus vannamei.</title>
        <authorList>
            <person name="Shao Z."/>
            <person name="Wang L."/>
            <person name="Li X."/>
        </authorList>
    </citation>
    <scope>NUCLEOTIDE SEQUENCE [LARGE SCALE GENOMIC DNA]</scope>
    <source>
        <strain evidence="13 14">P1-1</strain>
    </source>
</reference>
<proteinExistence type="inferred from homology"/>
<dbReference type="NCBIfam" id="TIGR00154">
    <property type="entry name" value="ispE"/>
    <property type="match status" value="1"/>
</dbReference>
<dbReference type="PIRSF" id="PIRSF010376">
    <property type="entry name" value="IspE"/>
    <property type="match status" value="1"/>
</dbReference>
<evidence type="ECO:0000313" key="14">
    <source>
        <dbReference type="Proteomes" id="UP000034491"/>
    </source>
</evidence>
<dbReference type="GO" id="GO:0019288">
    <property type="term" value="P:isopentenyl diphosphate biosynthetic process, methylerythritol 4-phosphate pathway"/>
    <property type="evidence" value="ECO:0007669"/>
    <property type="project" value="UniProtKB-UniRule"/>
</dbReference>
<evidence type="ECO:0000256" key="1">
    <source>
        <dbReference type="ARBA" id="ARBA00009684"/>
    </source>
</evidence>
<keyword evidence="4 10" id="KW-0808">Transferase</keyword>
<comment type="similarity">
    <text evidence="1 10">Belongs to the GHMP kinase family. IspE subfamily.</text>
</comment>
<keyword evidence="7 10" id="KW-0067">ATP-binding</keyword>
<feature type="active site" evidence="10">
    <location>
        <position position="11"/>
    </location>
</feature>
<evidence type="ECO:0000256" key="9">
    <source>
        <dbReference type="ARBA" id="ARBA00032554"/>
    </source>
</evidence>
<dbReference type="GO" id="GO:0050515">
    <property type="term" value="F:4-(cytidine 5'-diphospho)-2-C-methyl-D-erythritol kinase activity"/>
    <property type="evidence" value="ECO:0007669"/>
    <property type="project" value="UniProtKB-UniRule"/>
</dbReference>
<dbReference type="AlphaFoldDB" id="A0A0M2RBF6"/>
<dbReference type="InterPro" id="IPR036554">
    <property type="entry name" value="GHMP_kinase_C_sf"/>
</dbReference>